<dbReference type="HOGENOM" id="CLU_1174721_0_0_0"/>
<dbReference type="AlphaFoldDB" id="A7NH90"/>
<name>A7NH90_ROSCS</name>
<dbReference type="RefSeq" id="WP_012119267.1">
    <property type="nucleotide sequence ID" value="NC_009767.1"/>
</dbReference>
<proteinExistence type="predicted"/>
<dbReference type="STRING" id="383372.Rcas_0716"/>
<reference evidence="1 2" key="1">
    <citation type="submission" date="2007-08" db="EMBL/GenBank/DDBJ databases">
        <title>Complete sequence of Roseiflexus castenholzii DSM 13941.</title>
        <authorList>
            <consortium name="US DOE Joint Genome Institute"/>
            <person name="Copeland A."/>
            <person name="Lucas S."/>
            <person name="Lapidus A."/>
            <person name="Barry K."/>
            <person name="Glavina del Rio T."/>
            <person name="Dalin E."/>
            <person name="Tice H."/>
            <person name="Pitluck S."/>
            <person name="Thompson L.S."/>
            <person name="Brettin T."/>
            <person name="Bruce D."/>
            <person name="Detter J.C."/>
            <person name="Han C."/>
            <person name="Tapia R."/>
            <person name="Schmutz J."/>
            <person name="Larimer F."/>
            <person name="Land M."/>
            <person name="Hauser L."/>
            <person name="Kyrpides N."/>
            <person name="Mikhailova N."/>
            <person name="Bryant D.A."/>
            <person name="Hanada S."/>
            <person name="Tsukatani Y."/>
            <person name="Richardson P."/>
        </authorList>
    </citation>
    <scope>NUCLEOTIDE SEQUENCE [LARGE SCALE GENOMIC DNA]</scope>
    <source>
        <strain evidence="2">DSM 13941 / HLO8</strain>
    </source>
</reference>
<evidence type="ECO:0008006" key="3">
    <source>
        <dbReference type="Google" id="ProtNLM"/>
    </source>
</evidence>
<sequence>MTLHVDDVFASFDRDHALERLAGGNETEVYWTDDRRYVVKLKYDLGGDLSQALRWARLMRDVAEHYAACLGEWHTIPNYFIVARGSDGRIYPLTVQPFLPDAQPLDALDYQALTPEQRALVALQLSDILCRARAFYRATGSMPDLYGRSAGSHDERERMKALDRLPQRLWSFLVERTLLRSHNLMLLRDPEMRIVLIDYDPVRRGRLYRLVYFAARCMLLLRDFAALAWLRRSARRDRVRAAQTLAPHASVSASDPS</sequence>
<organism evidence="1 2">
    <name type="scientific">Roseiflexus castenholzii (strain DSM 13941 / HLO8)</name>
    <dbReference type="NCBI Taxonomy" id="383372"/>
    <lineage>
        <taxon>Bacteria</taxon>
        <taxon>Bacillati</taxon>
        <taxon>Chloroflexota</taxon>
        <taxon>Chloroflexia</taxon>
        <taxon>Chloroflexales</taxon>
        <taxon>Roseiflexineae</taxon>
        <taxon>Roseiflexaceae</taxon>
        <taxon>Roseiflexus</taxon>
    </lineage>
</organism>
<dbReference type="EMBL" id="CP000804">
    <property type="protein sequence ID" value="ABU56837.1"/>
    <property type="molecule type" value="Genomic_DNA"/>
</dbReference>
<dbReference type="KEGG" id="rca:Rcas_0716"/>
<dbReference type="InterPro" id="IPR011009">
    <property type="entry name" value="Kinase-like_dom_sf"/>
</dbReference>
<dbReference type="SUPFAM" id="SSF56112">
    <property type="entry name" value="Protein kinase-like (PK-like)"/>
    <property type="match status" value="1"/>
</dbReference>
<evidence type="ECO:0000313" key="1">
    <source>
        <dbReference type="EMBL" id="ABU56837.1"/>
    </source>
</evidence>
<keyword evidence="2" id="KW-1185">Reference proteome</keyword>
<accession>A7NH90</accession>
<protein>
    <recommendedName>
        <fullName evidence="3">Aminoglycoside phosphotransferase domain-containing protein</fullName>
    </recommendedName>
</protein>
<gene>
    <name evidence="1" type="ordered locus">Rcas_0716</name>
</gene>
<dbReference type="Proteomes" id="UP000000263">
    <property type="component" value="Chromosome"/>
</dbReference>
<dbReference type="eggNOG" id="ENOG5033ZY4">
    <property type="taxonomic scope" value="Bacteria"/>
</dbReference>
<evidence type="ECO:0000313" key="2">
    <source>
        <dbReference type="Proteomes" id="UP000000263"/>
    </source>
</evidence>